<keyword evidence="2" id="KW-1185">Reference proteome</keyword>
<proteinExistence type="predicted"/>
<name>E5XN26_SEGRC</name>
<organism evidence="1 2">
    <name type="scientific">Segniliparus rugosus (strain ATCC BAA-974 / DSM 45345 / CCUG 50838 / CIP 108380 / JCM 13579 / CDC 945)</name>
    <dbReference type="NCBI Taxonomy" id="679197"/>
    <lineage>
        <taxon>Bacteria</taxon>
        <taxon>Bacillati</taxon>
        <taxon>Actinomycetota</taxon>
        <taxon>Actinomycetes</taxon>
        <taxon>Mycobacteriales</taxon>
        <taxon>Segniliparaceae</taxon>
        <taxon>Segniliparus</taxon>
    </lineage>
</organism>
<dbReference type="STRING" id="679197.HMPREF9336_00896"/>
<dbReference type="OrthoDB" id="5540942at2"/>
<dbReference type="HOGENOM" id="CLU_113277_0_0_11"/>
<dbReference type="EMBL" id="ACZI02000003">
    <property type="protein sequence ID" value="EFV14251.1"/>
    <property type="molecule type" value="Genomic_DNA"/>
</dbReference>
<evidence type="ECO:0008006" key="3">
    <source>
        <dbReference type="Google" id="ProtNLM"/>
    </source>
</evidence>
<dbReference type="eggNOG" id="ENOG5033K2F">
    <property type="taxonomic scope" value="Bacteria"/>
</dbReference>
<accession>E5XN26</accession>
<dbReference type="AlphaFoldDB" id="E5XN26"/>
<evidence type="ECO:0000313" key="1">
    <source>
        <dbReference type="EMBL" id="EFV14251.1"/>
    </source>
</evidence>
<dbReference type="Proteomes" id="UP000004816">
    <property type="component" value="Unassembled WGS sequence"/>
</dbReference>
<reference evidence="1 2" key="1">
    <citation type="journal article" date="2011" name="Stand. Genomic Sci.">
        <title>High quality draft genome sequence of Segniliparus rugosus CDC 945(T)= (ATCC BAA-974(T)).</title>
        <authorList>
            <person name="Earl A.M."/>
            <person name="Desjardins C.A."/>
            <person name="Fitzgerald M.G."/>
            <person name="Arachchi H.M."/>
            <person name="Zeng Q."/>
            <person name="Mehta T."/>
            <person name="Griggs A."/>
            <person name="Birren B.W."/>
            <person name="Toney N.C."/>
            <person name="Carr J."/>
            <person name="Posey J."/>
            <person name="Butler W.R."/>
        </authorList>
    </citation>
    <scope>NUCLEOTIDE SEQUENCE [LARGE SCALE GENOMIC DNA]</scope>
    <source>
        <strain evidence="2">ATCC BAA-974 / DSM 45345 / CCUG 50838 / CIP 108380 / JCM 13579 / CDC 945</strain>
    </source>
</reference>
<comment type="caution">
    <text evidence="1">The sequence shown here is derived from an EMBL/GenBank/DDBJ whole genome shotgun (WGS) entry which is preliminary data.</text>
</comment>
<gene>
    <name evidence="1" type="ORF">HMPREF9336_00896</name>
</gene>
<dbReference type="RefSeq" id="WP_007468234.1">
    <property type="nucleotide sequence ID" value="NZ_KI391954.1"/>
</dbReference>
<sequence>MTNPVEAQAILRGALADVVAELGKPARLDVGSLNVSGAWAFLYARIEEPDGKLVDYAGTKFDGEQRSSVYAALLRGGAGQWDLAASVIGPTDMAWWNWGEKYSAPAEVFEISGN</sequence>
<evidence type="ECO:0000313" key="2">
    <source>
        <dbReference type="Proteomes" id="UP000004816"/>
    </source>
</evidence>
<protein>
    <recommendedName>
        <fullName evidence="3">Immunity protein 35 domain-containing protein</fullName>
    </recommendedName>
</protein>